<gene>
    <name evidence="2" type="ORF">QNI22_26340</name>
</gene>
<protein>
    <submittedName>
        <fullName evidence="2">Type IX secretion system membrane protein PorP/SprF</fullName>
    </submittedName>
</protein>
<proteinExistence type="predicted"/>
<dbReference type="AlphaFoldDB" id="A0AAE3R5B7"/>
<name>A0AAE3R5B7_9BACT</name>
<dbReference type="EMBL" id="JASJOU010000011">
    <property type="protein sequence ID" value="MDJ1504206.1"/>
    <property type="molecule type" value="Genomic_DNA"/>
</dbReference>
<keyword evidence="1" id="KW-0732">Signal</keyword>
<sequence>MRKILSIILIVFCNLVAWAQDPQFSQFYANPLYLNPALAGGAHATRLTANYRHQWPALDANYLTYSAGVDTYLPRINSGIGLIIMRDQQAFARYNSIDIGAQYAYELQVSNLIAVRAGLQFSYVNRSINYFGLTFGDQFDGKGGFTLPSDDDLANNKNPAALNYLNVSAGGMVYTSRAWLGFSAHNLTRPNQAYTETNSPLPVRFTVHGGIKIPLDDNTKHGLAEDKTAPERSISPVFLYKAQGKYDQFDVGMYLTYEPVVFGIWYRGLPIKRYEVGINNNDAMVFLVGFKQSGLSIGYSYDLTISNLGTATGGSHELSLSYEFPPAAPKKHVKRRVKRLPCPKF</sequence>
<dbReference type="Proteomes" id="UP001232063">
    <property type="component" value="Unassembled WGS sequence"/>
</dbReference>
<feature type="signal peptide" evidence="1">
    <location>
        <begin position="1"/>
        <end position="19"/>
    </location>
</feature>
<dbReference type="NCBIfam" id="TIGR03519">
    <property type="entry name" value="T9SS_PorP_fam"/>
    <property type="match status" value="1"/>
</dbReference>
<dbReference type="InterPro" id="IPR019861">
    <property type="entry name" value="PorP/SprF_Bacteroidetes"/>
</dbReference>
<evidence type="ECO:0000256" key="1">
    <source>
        <dbReference type="SAM" id="SignalP"/>
    </source>
</evidence>
<dbReference type="Pfam" id="PF11751">
    <property type="entry name" value="PorP_SprF"/>
    <property type="match status" value="1"/>
</dbReference>
<dbReference type="RefSeq" id="WP_314515240.1">
    <property type="nucleotide sequence ID" value="NZ_JASJOU010000011.1"/>
</dbReference>
<evidence type="ECO:0000313" key="3">
    <source>
        <dbReference type="Proteomes" id="UP001232063"/>
    </source>
</evidence>
<reference evidence="2" key="1">
    <citation type="submission" date="2023-05" db="EMBL/GenBank/DDBJ databases">
        <authorList>
            <person name="Zhang X."/>
        </authorList>
    </citation>
    <scope>NUCLEOTIDE SEQUENCE</scope>
    <source>
        <strain evidence="2">BD1B2-1</strain>
    </source>
</reference>
<organism evidence="2 3">
    <name type="scientific">Xanthocytophaga agilis</name>
    <dbReference type="NCBI Taxonomy" id="3048010"/>
    <lineage>
        <taxon>Bacteria</taxon>
        <taxon>Pseudomonadati</taxon>
        <taxon>Bacteroidota</taxon>
        <taxon>Cytophagia</taxon>
        <taxon>Cytophagales</taxon>
        <taxon>Rhodocytophagaceae</taxon>
        <taxon>Xanthocytophaga</taxon>
    </lineage>
</organism>
<feature type="chain" id="PRO_5042182658" evidence="1">
    <location>
        <begin position="20"/>
        <end position="345"/>
    </location>
</feature>
<keyword evidence="3" id="KW-1185">Reference proteome</keyword>
<accession>A0AAE3R5B7</accession>
<evidence type="ECO:0000313" key="2">
    <source>
        <dbReference type="EMBL" id="MDJ1504206.1"/>
    </source>
</evidence>
<comment type="caution">
    <text evidence="2">The sequence shown here is derived from an EMBL/GenBank/DDBJ whole genome shotgun (WGS) entry which is preliminary data.</text>
</comment>